<accession>A0A5C3R1E3</accession>
<feature type="compositionally biased region" description="Low complexity" evidence="1">
    <location>
        <begin position="133"/>
        <end position="145"/>
    </location>
</feature>
<dbReference type="OrthoDB" id="206452at2759"/>
<evidence type="ECO:0000256" key="1">
    <source>
        <dbReference type="SAM" id="MobiDB-lite"/>
    </source>
</evidence>
<feature type="domain" description="NADAR" evidence="2">
    <location>
        <begin position="162"/>
        <end position="302"/>
    </location>
</feature>
<dbReference type="SUPFAM" id="SSF143990">
    <property type="entry name" value="YbiA-like"/>
    <property type="match status" value="1"/>
</dbReference>
<name>A0A5C3R1E3_9AGAR</name>
<dbReference type="CDD" id="cd15457">
    <property type="entry name" value="NADAR"/>
    <property type="match status" value="1"/>
</dbReference>
<dbReference type="Proteomes" id="UP000305067">
    <property type="component" value="Unassembled WGS sequence"/>
</dbReference>
<dbReference type="AlphaFoldDB" id="A0A5C3R1E3"/>
<keyword evidence="4" id="KW-1185">Reference proteome</keyword>
<dbReference type="NCBIfam" id="TIGR02464">
    <property type="entry name" value="ribofla_fusion"/>
    <property type="match status" value="1"/>
</dbReference>
<organism evidence="3 4">
    <name type="scientific">Pterulicium gracile</name>
    <dbReference type="NCBI Taxonomy" id="1884261"/>
    <lineage>
        <taxon>Eukaryota</taxon>
        <taxon>Fungi</taxon>
        <taxon>Dikarya</taxon>
        <taxon>Basidiomycota</taxon>
        <taxon>Agaricomycotina</taxon>
        <taxon>Agaricomycetes</taxon>
        <taxon>Agaricomycetidae</taxon>
        <taxon>Agaricales</taxon>
        <taxon>Pleurotineae</taxon>
        <taxon>Pterulaceae</taxon>
        <taxon>Pterulicium</taxon>
    </lineage>
</organism>
<dbReference type="Pfam" id="PF08719">
    <property type="entry name" value="NADAR"/>
    <property type="match status" value="1"/>
</dbReference>
<gene>
    <name evidence="3" type="ORF">BDV98DRAFT_587941</name>
</gene>
<dbReference type="InterPro" id="IPR037238">
    <property type="entry name" value="YbiA-like_sf"/>
</dbReference>
<proteinExistence type="predicted"/>
<protein>
    <recommendedName>
        <fullName evidence="2">NADAR domain-containing protein</fullName>
    </recommendedName>
</protein>
<evidence type="ECO:0000313" key="3">
    <source>
        <dbReference type="EMBL" id="TFL07448.1"/>
    </source>
</evidence>
<feature type="region of interest" description="Disordered" evidence="1">
    <location>
        <begin position="100"/>
        <end position="158"/>
    </location>
</feature>
<reference evidence="3 4" key="1">
    <citation type="journal article" date="2019" name="Nat. Ecol. Evol.">
        <title>Megaphylogeny resolves global patterns of mushroom evolution.</title>
        <authorList>
            <person name="Varga T."/>
            <person name="Krizsan K."/>
            <person name="Foldi C."/>
            <person name="Dima B."/>
            <person name="Sanchez-Garcia M."/>
            <person name="Sanchez-Ramirez S."/>
            <person name="Szollosi G.J."/>
            <person name="Szarkandi J.G."/>
            <person name="Papp V."/>
            <person name="Albert L."/>
            <person name="Andreopoulos W."/>
            <person name="Angelini C."/>
            <person name="Antonin V."/>
            <person name="Barry K.W."/>
            <person name="Bougher N.L."/>
            <person name="Buchanan P."/>
            <person name="Buyck B."/>
            <person name="Bense V."/>
            <person name="Catcheside P."/>
            <person name="Chovatia M."/>
            <person name="Cooper J."/>
            <person name="Damon W."/>
            <person name="Desjardin D."/>
            <person name="Finy P."/>
            <person name="Geml J."/>
            <person name="Haridas S."/>
            <person name="Hughes K."/>
            <person name="Justo A."/>
            <person name="Karasinski D."/>
            <person name="Kautmanova I."/>
            <person name="Kiss B."/>
            <person name="Kocsube S."/>
            <person name="Kotiranta H."/>
            <person name="LaButti K.M."/>
            <person name="Lechner B.E."/>
            <person name="Liimatainen K."/>
            <person name="Lipzen A."/>
            <person name="Lukacs Z."/>
            <person name="Mihaltcheva S."/>
            <person name="Morgado L.N."/>
            <person name="Niskanen T."/>
            <person name="Noordeloos M.E."/>
            <person name="Ohm R.A."/>
            <person name="Ortiz-Santana B."/>
            <person name="Ovrebo C."/>
            <person name="Racz N."/>
            <person name="Riley R."/>
            <person name="Savchenko A."/>
            <person name="Shiryaev A."/>
            <person name="Soop K."/>
            <person name="Spirin V."/>
            <person name="Szebenyi C."/>
            <person name="Tomsovsky M."/>
            <person name="Tulloss R.E."/>
            <person name="Uehling J."/>
            <person name="Grigoriev I.V."/>
            <person name="Vagvolgyi C."/>
            <person name="Papp T."/>
            <person name="Martin F.M."/>
            <person name="Miettinen O."/>
            <person name="Hibbett D.S."/>
            <person name="Nagy L.G."/>
        </authorList>
    </citation>
    <scope>NUCLEOTIDE SEQUENCE [LARGE SCALE GENOMIC DNA]</scope>
    <source>
        <strain evidence="3 4">CBS 309.79</strain>
    </source>
</reference>
<evidence type="ECO:0000259" key="2">
    <source>
        <dbReference type="Pfam" id="PF08719"/>
    </source>
</evidence>
<evidence type="ECO:0000313" key="4">
    <source>
        <dbReference type="Proteomes" id="UP000305067"/>
    </source>
</evidence>
<dbReference type="InterPro" id="IPR012816">
    <property type="entry name" value="NADAR"/>
</dbReference>
<dbReference type="EMBL" id="ML178814">
    <property type="protein sequence ID" value="TFL07448.1"/>
    <property type="molecule type" value="Genomic_DNA"/>
</dbReference>
<sequence>MYKQDPPQAPRLLLAPAFSQREYSVSPVNSPTSGEPVYRVVEQRRTIYVSSSTPLTDGGQWKDDLSDLFRNSVDLEAPSTTTYDATSLIGRDDGGLRIVCEPENLSGSKSRRQSRHEQAASPYSTYVPPPKSASPKSSPPASASKATRRPPRSAPVRGKLHFYDRDESFYGFTNFSRHNVNYRGGNYSTSEHLFQSLKFLPHRPDIAERIRACRRPSEALSEARRHKEYQRVDWFHVNIQTMDEVLLLKFTQHPSLKLELLSTGDLELIEDSPVDPFWGIGKDGQGRNELGKALERLRDKFRRPGLED</sequence>
<dbReference type="STRING" id="1884261.A0A5C3R1E3"/>
<dbReference type="Gene3D" id="1.10.357.40">
    <property type="entry name" value="YbiA-like"/>
    <property type="match status" value="1"/>
</dbReference>